<comment type="caution">
    <text evidence="2">The sequence shown here is derived from an EMBL/GenBank/DDBJ whole genome shotgun (WGS) entry which is preliminary data.</text>
</comment>
<dbReference type="PROSITE" id="PS00086">
    <property type="entry name" value="CYTOCHROME_P450"/>
    <property type="match status" value="1"/>
</dbReference>
<dbReference type="EMBL" id="QGKV02002055">
    <property type="protein sequence ID" value="KAF3497184.1"/>
    <property type="molecule type" value="Genomic_DNA"/>
</dbReference>
<comment type="similarity">
    <text evidence="1">Belongs to the cytochrome P450 family.</text>
</comment>
<keyword evidence="1" id="KW-0479">Metal-binding</keyword>
<keyword evidence="1" id="KW-0503">Monooxygenase</keyword>
<proteinExistence type="inferred from homology"/>
<sequence length="62" mass="7006">MKEEAKANSFLPFGMGGRTCLGLNMAKAMMIWEVVDGDPSIEKWTLFARLKSGYPIRVSRRL</sequence>
<keyword evidence="1" id="KW-0560">Oxidoreductase</keyword>
<dbReference type="Proteomes" id="UP000266723">
    <property type="component" value="Unassembled WGS sequence"/>
</dbReference>
<keyword evidence="3" id="KW-1185">Reference proteome</keyword>
<evidence type="ECO:0000313" key="3">
    <source>
        <dbReference type="Proteomes" id="UP000266723"/>
    </source>
</evidence>
<dbReference type="Gene3D" id="1.10.630.10">
    <property type="entry name" value="Cytochrome P450"/>
    <property type="match status" value="1"/>
</dbReference>
<accession>A0ABQ7AHK3</accession>
<evidence type="ECO:0000313" key="2">
    <source>
        <dbReference type="EMBL" id="KAF3497184.1"/>
    </source>
</evidence>
<evidence type="ECO:0008006" key="4">
    <source>
        <dbReference type="Google" id="ProtNLM"/>
    </source>
</evidence>
<name>A0ABQ7AHK3_BRACR</name>
<keyword evidence="1" id="KW-0349">Heme</keyword>
<dbReference type="SUPFAM" id="SSF48264">
    <property type="entry name" value="Cytochrome P450"/>
    <property type="match status" value="1"/>
</dbReference>
<keyword evidence="1" id="KW-0408">Iron</keyword>
<reference evidence="2 3" key="1">
    <citation type="journal article" date="2020" name="BMC Genomics">
        <title>Intraspecific diversification of the crop wild relative Brassica cretica Lam. using demographic model selection.</title>
        <authorList>
            <person name="Kioukis A."/>
            <person name="Michalopoulou V.A."/>
            <person name="Briers L."/>
            <person name="Pirintsos S."/>
            <person name="Studholme D.J."/>
            <person name="Pavlidis P."/>
            <person name="Sarris P.F."/>
        </authorList>
    </citation>
    <scope>NUCLEOTIDE SEQUENCE [LARGE SCALE GENOMIC DNA]</scope>
    <source>
        <strain evidence="3">cv. PFS-1207/04</strain>
    </source>
</reference>
<dbReference type="InterPro" id="IPR001128">
    <property type="entry name" value="Cyt_P450"/>
</dbReference>
<protein>
    <recommendedName>
        <fullName evidence="4">Cytochrome P450</fullName>
    </recommendedName>
</protein>
<dbReference type="InterPro" id="IPR017972">
    <property type="entry name" value="Cyt_P450_CS"/>
</dbReference>
<dbReference type="InterPro" id="IPR036396">
    <property type="entry name" value="Cyt_P450_sf"/>
</dbReference>
<gene>
    <name evidence="2" type="ORF">DY000_02055138</name>
</gene>
<organism evidence="2 3">
    <name type="scientific">Brassica cretica</name>
    <name type="common">Mustard</name>
    <dbReference type="NCBI Taxonomy" id="69181"/>
    <lineage>
        <taxon>Eukaryota</taxon>
        <taxon>Viridiplantae</taxon>
        <taxon>Streptophyta</taxon>
        <taxon>Embryophyta</taxon>
        <taxon>Tracheophyta</taxon>
        <taxon>Spermatophyta</taxon>
        <taxon>Magnoliopsida</taxon>
        <taxon>eudicotyledons</taxon>
        <taxon>Gunneridae</taxon>
        <taxon>Pentapetalae</taxon>
        <taxon>rosids</taxon>
        <taxon>malvids</taxon>
        <taxon>Brassicales</taxon>
        <taxon>Brassicaceae</taxon>
        <taxon>Brassiceae</taxon>
        <taxon>Brassica</taxon>
    </lineage>
</organism>
<dbReference type="Pfam" id="PF00067">
    <property type="entry name" value="p450"/>
    <property type="match status" value="1"/>
</dbReference>
<evidence type="ECO:0000256" key="1">
    <source>
        <dbReference type="RuleBase" id="RU000461"/>
    </source>
</evidence>